<evidence type="ECO:0000313" key="2">
    <source>
        <dbReference type="Proteomes" id="UP000694426"/>
    </source>
</evidence>
<protein>
    <submittedName>
        <fullName evidence="1">Uncharacterized protein</fullName>
    </submittedName>
</protein>
<sequence>MLSFKSIINKLCKIRYDDAQCSTSVTFLPSSFFRAECRLLVLVLMENMIAMHSGSFITISELFRELCLLKLKFEILKPDLMKNA</sequence>
<accession>A0A8B9CLR8</accession>
<reference evidence="1" key="1">
    <citation type="submission" date="2025-08" db="UniProtKB">
        <authorList>
            <consortium name="Ensembl"/>
        </authorList>
    </citation>
    <scope>IDENTIFICATION</scope>
</reference>
<organism evidence="1 2">
    <name type="scientific">Anser brachyrhynchus</name>
    <name type="common">Pink-footed goose</name>
    <dbReference type="NCBI Taxonomy" id="132585"/>
    <lineage>
        <taxon>Eukaryota</taxon>
        <taxon>Metazoa</taxon>
        <taxon>Chordata</taxon>
        <taxon>Craniata</taxon>
        <taxon>Vertebrata</taxon>
        <taxon>Euteleostomi</taxon>
        <taxon>Archelosauria</taxon>
        <taxon>Archosauria</taxon>
        <taxon>Dinosauria</taxon>
        <taxon>Saurischia</taxon>
        <taxon>Theropoda</taxon>
        <taxon>Coelurosauria</taxon>
        <taxon>Aves</taxon>
        <taxon>Neognathae</taxon>
        <taxon>Galloanserae</taxon>
        <taxon>Anseriformes</taxon>
        <taxon>Anatidae</taxon>
        <taxon>Anserinae</taxon>
        <taxon>Anser</taxon>
    </lineage>
</organism>
<proteinExistence type="predicted"/>
<keyword evidence="2" id="KW-1185">Reference proteome</keyword>
<reference evidence="1" key="2">
    <citation type="submission" date="2025-09" db="UniProtKB">
        <authorList>
            <consortium name="Ensembl"/>
        </authorList>
    </citation>
    <scope>IDENTIFICATION</scope>
</reference>
<dbReference type="Ensembl" id="ENSABRT00000030628.1">
    <property type="protein sequence ID" value="ENSABRP00000021752.1"/>
    <property type="gene ID" value="ENSABRG00000018472.1"/>
</dbReference>
<evidence type="ECO:0000313" key="1">
    <source>
        <dbReference type="Ensembl" id="ENSABRP00000021752.1"/>
    </source>
</evidence>
<dbReference type="AlphaFoldDB" id="A0A8B9CLR8"/>
<name>A0A8B9CLR8_9AVES</name>
<dbReference type="Proteomes" id="UP000694426">
    <property type="component" value="Unplaced"/>
</dbReference>